<dbReference type="EMBL" id="QEQK01000004">
    <property type="protein sequence ID" value="PWN56824.1"/>
    <property type="molecule type" value="Genomic_DNA"/>
</dbReference>
<dbReference type="Pfam" id="PF08241">
    <property type="entry name" value="Methyltransf_11"/>
    <property type="match status" value="1"/>
</dbReference>
<dbReference type="GO" id="GO:0032259">
    <property type="term" value="P:methylation"/>
    <property type="evidence" value="ECO:0007669"/>
    <property type="project" value="UniProtKB-KW"/>
</dbReference>
<organism evidence="2 3">
    <name type="scientific">Abyssibacter profundi</name>
    <dbReference type="NCBI Taxonomy" id="2182787"/>
    <lineage>
        <taxon>Bacteria</taxon>
        <taxon>Pseudomonadati</taxon>
        <taxon>Pseudomonadota</taxon>
        <taxon>Gammaproteobacteria</taxon>
        <taxon>Chromatiales</taxon>
        <taxon>Oceanococcaceae</taxon>
        <taxon>Abyssibacter</taxon>
    </lineage>
</organism>
<comment type="caution">
    <text evidence="2">The sequence shown here is derived from an EMBL/GenBank/DDBJ whole genome shotgun (WGS) entry which is preliminary data.</text>
</comment>
<dbReference type="GO" id="GO:0008757">
    <property type="term" value="F:S-adenosylmethionine-dependent methyltransferase activity"/>
    <property type="evidence" value="ECO:0007669"/>
    <property type="project" value="InterPro"/>
</dbReference>
<evidence type="ECO:0000313" key="2">
    <source>
        <dbReference type="EMBL" id="PWN56824.1"/>
    </source>
</evidence>
<dbReference type="Proteomes" id="UP000251800">
    <property type="component" value="Unassembled WGS sequence"/>
</dbReference>
<reference evidence="2 3" key="1">
    <citation type="submission" date="2018-05" db="EMBL/GenBank/DDBJ databases">
        <title>Abyssibacter profundi OUC007T gen. nov., sp. nov, a marine bacterium isolated from seawater of the Mariana Trench.</title>
        <authorList>
            <person name="Zhou S."/>
        </authorList>
    </citation>
    <scope>NUCLEOTIDE SEQUENCE [LARGE SCALE GENOMIC DNA]</scope>
    <source>
        <strain evidence="2 3">OUC007</strain>
    </source>
</reference>
<protein>
    <submittedName>
        <fullName evidence="2">SAM-dependent methyltransferase</fullName>
    </submittedName>
</protein>
<evidence type="ECO:0000259" key="1">
    <source>
        <dbReference type="Pfam" id="PF08241"/>
    </source>
</evidence>
<keyword evidence="2" id="KW-0808">Transferase</keyword>
<keyword evidence="3" id="KW-1185">Reference proteome</keyword>
<dbReference type="InterPro" id="IPR029063">
    <property type="entry name" value="SAM-dependent_MTases_sf"/>
</dbReference>
<name>A0A363UN63_9GAMM</name>
<dbReference type="Gene3D" id="3.40.50.150">
    <property type="entry name" value="Vaccinia Virus protein VP39"/>
    <property type="match status" value="1"/>
</dbReference>
<dbReference type="SUPFAM" id="SSF53335">
    <property type="entry name" value="S-adenosyl-L-methionine-dependent methyltransferases"/>
    <property type="match status" value="1"/>
</dbReference>
<sequence length="255" mass="28676">MDPMQRQEVRLDDLRRWRATTRGRSQDLLEQARLQTVLPGLFGRSIIQIGSWGQGETLIESAPMPFKAVLGTAGVPGEGAVTRSGALPLPKGVADVILLPHSLEYATSPHRLLREADRVLSSRGHLLILGFNPFSWWGLRHRVGATPALPLDGRFLSRHRVCDWLHLLDFDVLDIHLFGAGLPWLRPTARGEGRRLRYWLNLAADSYLIVARKRRIPMTPVQQQWRQTRRGVAPALDGVRVSFEAAAARRRTDDA</sequence>
<feature type="domain" description="Methyltransferase type 11" evidence="1">
    <location>
        <begin position="86"/>
        <end position="128"/>
    </location>
</feature>
<evidence type="ECO:0000313" key="3">
    <source>
        <dbReference type="Proteomes" id="UP000251800"/>
    </source>
</evidence>
<gene>
    <name evidence="2" type="ORF">DEH80_05230</name>
</gene>
<dbReference type="AlphaFoldDB" id="A0A363UN63"/>
<accession>A0A363UN63</accession>
<keyword evidence="2" id="KW-0489">Methyltransferase</keyword>
<proteinExistence type="predicted"/>
<dbReference type="InterPro" id="IPR013216">
    <property type="entry name" value="Methyltransf_11"/>
</dbReference>
<dbReference type="OrthoDB" id="6191410at2"/>